<evidence type="ECO:0000259" key="2">
    <source>
        <dbReference type="SMART" id="SM00278"/>
    </source>
</evidence>
<keyword evidence="1" id="KW-0812">Transmembrane</keyword>
<dbReference type="Pfam" id="PF12836">
    <property type="entry name" value="HHH_3"/>
    <property type="match status" value="1"/>
</dbReference>
<evidence type="ECO:0000313" key="4">
    <source>
        <dbReference type="Proteomes" id="UP000316639"/>
    </source>
</evidence>
<dbReference type="RefSeq" id="WP_146357754.1">
    <property type="nucleotide sequence ID" value="NZ_VOBR01000026.1"/>
</dbReference>
<dbReference type="NCBIfam" id="TIGR00426">
    <property type="entry name" value="competence protein ComEA helix-hairpin-helix repeat region"/>
    <property type="match status" value="1"/>
</dbReference>
<dbReference type="GO" id="GO:0003677">
    <property type="term" value="F:DNA binding"/>
    <property type="evidence" value="ECO:0007669"/>
    <property type="project" value="UniProtKB-KW"/>
</dbReference>
<dbReference type="AlphaFoldDB" id="A0A563EJY4"/>
<proteinExistence type="predicted"/>
<keyword evidence="1" id="KW-1133">Transmembrane helix</keyword>
<dbReference type="PANTHER" id="PTHR21180:SF32">
    <property type="entry name" value="ENDONUCLEASE_EXONUCLEASE_PHOSPHATASE FAMILY DOMAIN-CONTAINING PROTEIN 1"/>
    <property type="match status" value="1"/>
</dbReference>
<dbReference type="InterPro" id="IPR010994">
    <property type="entry name" value="RuvA_2-like"/>
</dbReference>
<dbReference type="GO" id="GO:0015627">
    <property type="term" value="C:type II protein secretion system complex"/>
    <property type="evidence" value="ECO:0007669"/>
    <property type="project" value="TreeGrafter"/>
</dbReference>
<protein>
    <submittedName>
        <fullName evidence="3">ComEA family DNA-binding protein</fullName>
    </submittedName>
</protein>
<dbReference type="GO" id="GO:0006281">
    <property type="term" value="P:DNA repair"/>
    <property type="evidence" value="ECO:0007669"/>
    <property type="project" value="InterPro"/>
</dbReference>
<dbReference type="Proteomes" id="UP000316639">
    <property type="component" value="Unassembled WGS sequence"/>
</dbReference>
<dbReference type="PANTHER" id="PTHR21180">
    <property type="entry name" value="ENDONUCLEASE/EXONUCLEASE/PHOSPHATASE FAMILY DOMAIN-CONTAINING PROTEIN 1"/>
    <property type="match status" value="1"/>
</dbReference>
<comment type="caution">
    <text evidence="3">The sequence shown here is derived from an EMBL/GenBank/DDBJ whole genome shotgun (WGS) entry which is preliminary data.</text>
</comment>
<dbReference type="SUPFAM" id="SSF47781">
    <property type="entry name" value="RuvA domain 2-like"/>
    <property type="match status" value="1"/>
</dbReference>
<evidence type="ECO:0000256" key="1">
    <source>
        <dbReference type="SAM" id="Phobius"/>
    </source>
</evidence>
<name>A0A563EJY4_9PSEU</name>
<dbReference type="GO" id="GO:0015628">
    <property type="term" value="P:protein secretion by the type II secretion system"/>
    <property type="evidence" value="ECO:0007669"/>
    <property type="project" value="TreeGrafter"/>
</dbReference>
<feature type="domain" description="Helix-hairpin-helix DNA-binding motif class 1" evidence="2">
    <location>
        <begin position="172"/>
        <end position="191"/>
    </location>
</feature>
<dbReference type="InterPro" id="IPR019554">
    <property type="entry name" value="Soluble_ligand-bd"/>
</dbReference>
<reference evidence="3 4" key="1">
    <citation type="submission" date="2019-07" db="EMBL/GenBank/DDBJ databases">
        <title>Lentzea xizangensis sp. nov., isolated from Qinghai-Tibetan Plateau Soils.</title>
        <authorList>
            <person name="Huang J."/>
        </authorList>
    </citation>
    <scope>NUCLEOTIDE SEQUENCE [LARGE SCALE GENOMIC DNA]</scope>
    <source>
        <strain evidence="3 4">FXJ1.1311</strain>
    </source>
</reference>
<dbReference type="OrthoDB" id="9758724at2"/>
<dbReference type="InterPro" id="IPR003583">
    <property type="entry name" value="Hlx-hairpin-Hlx_DNA-bd_motif"/>
</dbReference>
<feature type="domain" description="Helix-hairpin-helix DNA-binding motif class 1" evidence="2">
    <location>
        <begin position="202"/>
        <end position="221"/>
    </location>
</feature>
<dbReference type="Pfam" id="PF10531">
    <property type="entry name" value="SLBB"/>
    <property type="match status" value="1"/>
</dbReference>
<dbReference type="InterPro" id="IPR004509">
    <property type="entry name" value="Competence_ComEA_HhH"/>
</dbReference>
<organism evidence="3 4">
    <name type="scientific">Lentzea tibetensis</name>
    <dbReference type="NCBI Taxonomy" id="2591470"/>
    <lineage>
        <taxon>Bacteria</taxon>
        <taxon>Bacillati</taxon>
        <taxon>Actinomycetota</taxon>
        <taxon>Actinomycetes</taxon>
        <taxon>Pseudonocardiales</taxon>
        <taxon>Pseudonocardiaceae</taxon>
        <taxon>Lentzea</taxon>
    </lineage>
</organism>
<feature type="transmembrane region" description="Helical" evidence="1">
    <location>
        <begin position="53"/>
        <end position="72"/>
    </location>
</feature>
<dbReference type="SMART" id="SM00278">
    <property type="entry name" value="HhH1"/>
    <property type="match status" value="2"/>
</dbReference>
<gene>
    <name evidence="3" type="ORF">FKR81_32115</name>
</gene>
<evidence type="ECO:0000313" key="3">
    <source>
        <dbReference type="EMBL" id="TWP47364.1"/>
    </source>
</evidence>
<keyword evidence="1" id="KW-0472">Membrane</keyword>
<dbReference type="EMBL" id="VOBR01000026">
    <property type="protein sequence ID" value="TWP47364.1"/>
    <property type="molecule type" value="Genomic_DNA"/>
</dbReference>
<keyword evidence="4" id="KW-1185">Reference proteome</keyword>
<dbReference type="Gene3D" id="1.10.150.280">
    <property type="entry name" value="AF1531-like domain"/>
    <property type="match status" value="1"/>
</dbReference>
<sequence length="224" mass="23555">MFPRHPQADLPRARLAALADEATSNPSVVFAKSEDAEEHGRARRRLPRLPRRGLLAWAVAAVGLVVGLGAWWQRPPVEHPPELAVVSSSAPERLVVNVVGAVPRPGLVTVTSGARVADAVDAAGGPVAGTDLHGLNLARKVTDGEQIAVGVPPPPGGGATDQKLDLNTATQAQLDELPGVGPVTAQRIVDWRTRHGPFASVEQLREVDGIGDSKLAKLSDRLRT</sequence>
<accession>A0A563EJY4</accession>
<keyword evidence="3" id="KW-0238">DNA-binding</keyword>
<dbReference type="InterPro" id="IPR051675">
    <property type="entry name" value="Endo/Exo/Phosphatase_dom_1"/>
</dbReference>